<comment type="caution">
    <text evidence="2">The sequence shown here is derived from an EMBL/GenBank/DDBJ whole genome shotgun (WGS) entry which is preliminary data.</text>
</comment>
<name>A0A9W9AVH3_9AGAR</name>
<dbReference type="OrthoDB" id="3224585at2759"/>
<evidence type="ECO:0000256" key="1">
    <source>
        <dbReference type="SAM" id="MobiDB-lite"/>
    </source>
</evidence>
<dbReference type="Proteomes" id="UP001150266">
    <property type="component" value="Unassembled WGS sequence"/>
</dbReference>
<organism evidence="2 3">
    <name type="scientific">Lentinula aciculospora</name>
    <dbReference type="NCBI Taxonomy" id="153920"/>
    <lineage>
        <taxon>Eukaryota</taxon>
        <taxon>Fungi</taxon>
        <taxon>Dikarya</taxon>
        <taxon>Basidiomycota</taxon>
        <taxon>Agaricomycotina</taxon>
        <taxon>Agaricomycetes</taxon>
        <taxon>Agaricomycetidae</taxon>
        <taxon>Agaricales</taxon>
        <taxon>Marasmiineae</taxon>
        <taxon>Omphalotaceae</taxon>
        <taxon>Lentinula</taxon>
    </lineage>
</organism>
<accession>A0A9W9AVH3</accession>
<proteinExistence type="predicted"/>
<feature type="compositionally biased region" description="Basic and acidic residues" evidence="1">
    <location>
        <begin position="114"/>
        <end position="125"/>
    </location>
</feature>
<gene>
    <name evidence="2" type="ORF">J3R30DRAFT_6287</name>
</gene>
<protein>
    <submittedName>
        <fullName evidence="2">Uncharacterized protein</fullName>
    </submittedName>
</protein>
<feature type="compositionally biased region" description="Basic and acidic residues" evidence="1">
    <location>
        <begin position="96"/>
        <end position="106"/>
    </location>
</feature>
<sequence>MSSSHPEFKKTEQVVGQPRTTSHNMMDDYVNDPPNNLSPESLKNAETAIQDPQAYEDRLNNDKHKRQYRAETKKHTSGRLGALGDAEEGGVPQFQDRQDRETDGMVDRSGVVIRGERELGRPVRP</sequence>
<dbReference type="AlphaFoldDB" id="A0A9W9AVH3"/>
<reference evidence="2" key="1">
    <citation type="submission" date="2022-08" db="EMBL/GenBank/DDBJ databases">
        <title>A Global Phylogenomic Analysis of the Shiitake Genus Lentinula.</title>
        <authorList>
            <consortium name="DOE Joint Genome Institute"/>
            <person name="Sierra-Patev S."/>
            <person name="Min B."/>
            <person name="Naranjo-Ortiz M."/>
            <person name="Looney B."/>
            <person name="Konkel Z."/>
            <person name="Slot J.C."/>
            <person name="Sakamoto Y."/>
            <person name="Steenwyk J.L."/>
            <person name="Rokas A."/>
            <person name="Carro J."/>
            <person name="Camarero S."/>
            <person name="Ferreira P."/>
            <person name="Molpeceres G."/>
            <person name="Ruiz-Duenas F.J."/>
            <person name="Serrano A."/>
            <person name="Henrissat B."/>
            <person name="Drula E."/>
            <person name="Hughes K.W."/>
            <person name="Mata J.L."/>
            <person name="Ishikawa N.K."/>
            <person name="Vargas-Isla R."/>
            <person name="Ushijima S."/>
            <person name="Smith C.A."/>
            <person name="Ahrendt S."/>
            <person name="Andreopoulos W."/>
            <person name="He G."/>
            <person name="Labutti K."/>
            <person name="Lipzen A."/>
            <person name="Ng V."/>
            <person name="Riley R."/>
            <person name="Sandor L."/>
            <person name="Barry K."/>
            <person name="Martinez A.T."/>
            <person name="Xiao Y."/>
            <person name="Gibbons J.G."/>
            <person name="Terashima K."/>
            <person name="Grigoriev I.V."/>
            <person name="Hibbett D.S."/>
        </authorList>
    </citation>
    <scope>NUCLEOTIDE SEQUENCE</scope>
    <source>
        <strain evidence="2">JLM2183</strain>
    </source>
</reference>
<feature type="compositionally biased region" description="Basic and acidic residues" evidence="1">
    <location>
        <begin position="55"/>
        <end position="74"/>
    </location>
</feature>
<evidence type="ECO:0000313" key="3">
    <source>
        <dbReference type="Proteomes" id="UP001150266"/>
    </source>
</evidence>
<feature type="compositionally biased region" description="Basic and acidic residues" evidence="1">
    <location>
        <begin position="1"/>
        <end position="12"/>
    </location>
</feature>
<evidence type="ECO:0000313" key="2">
    <source>
        <dbReference type="EMBL" id="KAJ4489905.1"/>
    </source>
</evidence>
<feature type="region of interest" description="Disordered" evidence="1">
    <location>
        <begin position="1"/>
        <end position="125"/>
    </location>
</feature>
<keyword evidence="3" id="KW-1185">Reference proteome</keyword>
<dbReference type="EMBL" id="JAOTPV010000001">
    <property type="protein sequence ID" value="KAJ4489905.1"/>
    <property type="molecule type" value="Genomic_DNA"/>
</dbReference>